<feature type="domain" description="DUF6729" evidence="2">
    <location>
        <begin position="203"/>
        <end position="273"/>
    </location>
</feature>
<dbReference type="AlphaFoldDB" id="A0AAE0R9S1"/>
<gene>
    <name evidence="3" type="ORF">QTP70_022878</name>
</gene>
<dbReference type="InterPro" id="IPR046616">
    <property type="entry name" value="DUF6729"/>
</dbReference>
<protein>
    <recommendedName>
        <fullName evidence="2">DUF6729 domain-containing protein</fullName>
    </recommendedName>
</protein>
<sequence length="274" mass="31045">MVFPTPLLQLPNQSTALAHAEKLLANEGIPAPTHQRRLGKMVVPFGQYIDVSMVRKVLKITPLRRCGSSTISTPLLRTDQSYLLMSRGRPFRKHTSVRRWLRTPLTHIISMQMKRFKKYINDKEQQQASTSLGDSSSWQGDDAELEAASQAVEGGSRGLGSSLGKNPMAYHRPTFPGSKRTERGLFTSSQTYKDITGLRKKRQVLKSDHMRFYPPEPPVYVTGALPTPDSFFLSRVFVWHHVGVWRCSLKCPRGDKCVGKGRNVHLYESGYHHR</sequence>
<evidence type="ECO:0000313" key="4">
    <source>
        <dbReference type="Proteomes" id="UP001274896"/>
    </source>
</evidence>
<dbReference type="Pfam" id="PF20499">
    <property type="entry name" value="DUF6729"/>
    <property type="match status" value="1"/>
</dbReference>
<proteinExistence type="predicted"/>
<evidence type="ECO:0000256" key="1">
    <source>
        <dbReference type="SAM" id="MobiDB-lite"/>
    </source>
</evidence>
<dbReference type="PANTHER" id="PTHR24401:SF29">
    <property type="entry name" value="SI:CH211-243P7.3-RELATED"/>
    <property type="match status" value="1"/>
</dbReference>
<comment type="caution">
    <text evidence="3">The sequence shown here is derived from an EMBL/GenBank/DDBJ whole genome shotgun (WGS) entry which is preliminary data.</text>
</comment>
<reference evidence="3" key="1">
    <citation type="submission" date="2023-06" db="EMBL/GenBank/DDBJ databases">
        <title>Male Hemibagrus guttatus genome.</title>
        <authorList>
            <person name="Bian C."/>
        </authorList>
    </citation>
    <scope>NUCLEOTIDE SEQUENCE</scope>
    <source>
        <strain evidence="3">Male_cb2023</strain>
        <tissue evidence="3">Muscle</tissue>
    </source>
</reference>
<dbReference type="PANTHER" id="PTHR24401">
    <property type="entry name" value="SI:CH211-243P7.3-RELATED"/>
    <property type="match status" value="1"/>
</dbReference>
<dbReference type="EMBL" id="JAUCMX010000005">
    <property type="protein sequence ID" value="KAK3546099.1"/>
    <property type="molecule type" value="Genomic_DNA"/>
</dbReference>
<feature type="region of interest" description="Disordered" evidence="1">
    <location>
        <begin position="122"/>
        <end position="183"/>
    </location>
</feature>
<evidence type="ECO:0000313" key="3">
    <source>
        <dbReference type="EMBL" id="KAK3546099.1"/>
    </source>
</evidence>
<accession>A0AAE0R9S1</accession>
<name>A0AAE0R9S1_9TELE</name>
<keyword evidence="4" id="KW-1185">Reference proteome</keyword>
<organism evidence="3 4">
    <name type="scientific">Hemibagrus guttatus</name>
    <dbReference type="NCBI Taxonomy" id="175788"/>
    <lineage>
        <taxon>Eukaryota</taxon>
        <taxon>Metazoa</taxon>
        <taxon>Chordata</taxon>
        <taxon>Craniata</taxon>
        <taxon>Vertebrata</taxon>
        <taxon>Euteleostomi</taxon>
        <taxon>Actinopterygii</taxon>
        <taxon>Neopterygii</taxon>
        <taxon>Teleostei</taxon>
        <taxon>Ostariophysi</taxon>
        <taxon>Siluriformes</taxon>
        <taxon>Bagridae</taxon>
        <taxon>Hemibagrus</taxon>
    </lineage>
</organism>
<dbReference type="Proteomes" id="UP001274896">
    <property type="component" value="Unassembled WGS sequence"/>
</dbReference>
<feature type="compositionally biased region" description="Polar residues" evidence="1">
    <location>
        <begin position="126"/>
        <end position="139"/>
    </location>
</feature>
<evidence type="ECO:0000259" key="2">
    <source>
        <dbReference type="Pfam" id="PF20499"/>
    </source>
</evidence>
<feature type="non-terminal residue" evidence="3">
    <location>
        <position position="274"/>
    </location>
</feature>